<protein>
    <submittedName>
        <fullName evidence="2">Uncharacterized protein</fullName>
    </submittedName>
</protein>
<name>A0A6A5UDT6_9PLEO</name>
<proteinExistence type="predicted"/>
<keyword evidence="3" id="KW-1185">Reference proteome</keyword>
<gene>
    <name evidence="2" type="ORF">CC80DRAFT_543263</name>
</gene>
<feature type="region of interest" description="Disordered" evidence="1">
    <location>
        <begin position="1"/>
        <end position="29"/>
    </location>
</feature>
<dbReference type="EMBL" id="ML976980">
    <property type="protein sequence ID" value="KAF1961892.1"/>
    <property type="molecule type" value="Genomic_DNA"/>
</dbReference>
<dbReference type="AlphaFoldDB" id="A0A6A5UDT6"/>
<dbReference type="Proteomes" id="UP000800035">
    <property type="component" value="Unassembled WGS sequence"/>
</dbReference>
<sequence>MSETVAFSPMVTQPCAGQSGPTHPPHHLPGVPVPFDSARLFTSQQHGSPKVESSAFRAAIDTNTTLLHAQQLNLVSPVAEVHQLDAAIMLLPEYVGLEMAKETAEVGFRIGANDHLLRKCPSPEADKDGSQYRYSLFKSYDARPYACELREFLTGDFLRFGAFAKDHIWTLEVAIEGDNEWLGAGYVKNMTALRHLHLKSEFRLLVKFTSAYIRTNVEHYQDGHAIKLATFP</sequence>
<evidence type="ECO:0000313" key="3">
    <source>
        <dbReference type="Proteomes" id="UP000800035"/>
    </source>
</evidence>
<reference evidence="2" key="1">
    <citation type="journal article" date="2020" name="Stud. Mycol.">
        <title>101 Dothideomycetes genomes: a test case for predicting lifestyles and emergence of pathogens.</title>
        <authorList>
            <person name="Haridas S."/>
            <person name="Albert R."/>
            <person name="Binder M."/>
            <person name="Bloem J."/>
            <person name="Labutti K."/>
            <person name="Salamov A."/>
            <person name="Andreopoulos B."/>
            <person name="Baker S."/>
            <person name="Barry K."/>
            <person name="Bills G."/>
            <person name="Bluhm B."/>
            <person name="Cannon C."/>
            <person name="Castanera R."/>
            <person name="Culley D."/>
            <person name="Daum C."/>
            <person name="Ezra D."/>
            <person name="Gonzalez J."/>
            <person name="Henrissat B."/>
            <person name="Kuo A."/>
            <person name="Liang C."/>
            <person name="Lipzen A."/>
            <person name="Lutzoni F."/>
            <person name="Magnuson J."/>
            <person name="Mondo S."/>
            <person name="Nolan M."/>
            <person name="Ohm R."/>
            <person name="Pangilinan J."/>
            <person name="Park H.-J."/>
            <person name="Ramirez L."/>
            <person name="Alfaro M."/>
            <person name="Sun H."/>
            <person name="Tritt A."/>
            <person name="Yoshinaga Y."/>
            <person name="Zwiers L.-H."/>
            <person name="Turgeon B."/>
            <person name="Goodwin S."/>
            <person name="Spatafora J."/>
            <person name="Crous P."/>
            <person name="Grigoriev I."/>
        </authorList>
    </citation>
    <scope>NUCLEOTIDE SEQUENCE</scope>
    <source>
        <strain evidence="2">CBS 675.92</strain>
    </source>
</reference>
<evidence type="ECO:0000313" key="2">
    <source>
        <dbReference type="EMBL" id="KAF1961892.1"/>
    </source>
</evidence>
<accession>A0A6A5UDT6</accession>
<evidence type="ECO:0000256" key="1">
    <source>
        <dbReference type="SAM" id="MobiDB-lite"/>
    </source>
</evidence>
<organism evidence="2 3">
    <name type="scientific">Byssothecium circinans</name>
    <dbReference type="NCBI Taxonomy" id="147558"/>
    <lineage>
        <taxon>Eukaryota</taxon>
        <taxon>Fungi</taxon>
        <taxon>Dikarya</taxon>
        <taxon>Ascomycota</taxon>
        <taxon>Pezizomycotina</taxon>
        <taxon>Dothideomycetes</taxon>
        <taxon>Pleosporomycetidae</taxon>
        <taxon>Pleosporales</taxon>
        <taxon>Massarineae</taxon>
        <taxon>Massarinaceae</taxon>
        <taxon>Byssothecium</taxon>
    </lineage>
</organism>